<dbReference type="GO" id="GO:0005524">
    <property type="term" value="F:ATP binding"/>
    <property type="evidence" value="ECO:0007669"/>
    <property type="project" value="UniProtKB-KW"/>
</dbReference>
<evidence type="ECO:0000256" key="3">
    <source>
        <dbReference type="ARBA" id="ARBA00013253"/>
    </source>
</evidence>
<evidence type="ECO:0000259" key="13">
    <source>
        <dbReference type="PROSITE" id="PS00794"/>
    </source>
</evidence>
<evidence type="ECO:0000256" key="9">
    <source>
        <dbReference type="ARBA" id="ARBA00022909"/>
    </source>
</evidence>
<keyword evidence="5 14" id="KW-0808">Transferase</keyword>
<dbReference type="RefSeq" id="WP_075540402.1">
    <property type="nucleotide sequence ID" value="NZ_CP053844.1"/>
</dbReference>
<dbReference type="NCBIfam" id="TIGR01498">
    <property type="entry name" value="folK"/>
    <property type="match status" value="1"/>
</dbReference>
<evidence type="ECO:0000313" key="14">
    <source>
        <dbReference type="EMBL" id="CZE48581.1"/>
    </source>
</evidence>
<dbReference type="InterPro" id="IPR035907">
    <property type="entry name" value="Hppk_sf"/>
</dbReference>
<comment type="pathway">
    <text evidence="1">Cofactor biosynthesis; tetrahydrofolate biosynthesis; 2-amino-4-hydroxy-6-hydroxymethyl-7,8-dihydropteridine diphosphate from 7,8-dihydroneopterin triphosphate: step 4/4.</text>
</comment>
<reference evidence="14 15" key="1">
    <citation type="submission" date="2016-02" db="EMBL/GenBank/DDBJ databases">
        <authorList>
            <consortium name="Pathogen Informatics"/>
        </authorList>
    </citation>
    <scope>NUCLEOTIDE SEQUENCE [LARGE SCALE GENOMIC DNA]</scope>
    <source>
        <strain evidence="14 15">RC20</strain>
    </source>
</reference>
<evidence type="ECO:0000256" key="10">
    <source>
        <dbReference type="ARBA" id="ARBA00029409"/>
    </source>
</evidence>
<gene>
    <name evidence="14" type="primary">folK</name>
    <name evidence="14" type="ORF">ERS672216_01482</name>
</gene>
<organism evidence="14 15">
    <name type="scientific">Campylobacter geochelonis</name>
    <dbReference type="NCBI Taxonomy" id="1780362"/>
    <lineage>
        <taxon>Bacteria</taxon>
        <taxon>Pseudomonadati</taxon>
        <taxon>Campylobacterota</taxon>
        <taxon>Epsilonproteobacteria</taxon>
        <taxon>Campylobacterales</taxon>
        <taxon>Campylobacteraceae</taxon>
        <taxon>Campylobacter</taxon>
    </lineage>
</organism>
<feature type="domain" description="7,8-dihydro-6-hydroxymethylpterin-pyrophosphokinase" evidence="13">
    <location>
        <begin position="123"/>
        <end position="134"/>
    </location>
</feature>
<dbReference type="SUPFAM" id="SSF55083">
    <property type="entry name" value="6-hydroxymethyl-7,8-dihydropterin pyrophosphokinase, HPPK"/>
    <property type="match status" value="1"/>
</dbReference>
<evidence type="ECO:0000256" key="6">
    <source>
        <dbReference type="ARBA" id="ARBA00022741"/>
    </source>
</evidence>
<keyword evidence="8" id="KW-0067">ATP-binding</keyword>
<evidence type="ECO:0000256" key="1">
    <source>
        <dbReference type="ARBA" id="ARBA00005051"/>
    </source>
</evidence>
<dbReference type="GO" id="GO:0003848">
    <property type="term" value="F:2-amino-4-hydroxy-6-hydroxymethyldihydropteridine diphosphokinase activity"/>
    <property type="evidence" value="ECO:0007669"/>
    <property type="project" value="UniProtKB-EC"/>
</dbReference>
<dbReference type="GO" id="GO:0046654">
    <property type="term" value="P:tetrahydrofolate biosynthetic process"/>
    <property type="evidence" value="ECO:0007669"/>
    <property type="project" value="UniProtKB-UniPathway"/>
</dbReference>
<dbReference type="EMBL" id="FIZP01000009">
    <property type="protein sequence ID" value="CZE48581.1"/>
    <property type="molecule type" value="Genomic_DNA"/>
</dbReference>
<evidence type="ECO:0000313" key="15">
    <source>
        <dbReference type="Proteomes" id="UP000069632"/>
    </source>
</evidence>
<dbReference type="AlphaFoldDB" id="A0A128EJ61"/>
<dbReference type="GO" id="GO:0046656">
    <property type="term" value="P:folic acid biosynthetic process"/>
    <property type="evidence" value="ECO:0007669"/>
    <property type="project" value="UniProtKB-KW"/>
</dbReference>
<evidence type="ECO:0000256" key="5">
    <source>
        <dbReference type="ARBA" id="ARBA00022679"/>
    </source>
</evidence>
<keyword evidence="7 14" id="KW-0418">Kinase</keyword>
<keyword evidence="9" id="KW-0289">Folate biosynthesis</keyword>
<sequence>MEILLLKNGFFSLKDALKLTKSVHFPFYQSEKENYKYEFYLGIGGNLGDSKKRFEMFFKKFKDDKRFFVVQTSPLLLNKAFGYTKQPDFLNAVLRVQTSLNPNQTLKIMQHYEKIFGRKRSFKNAPRTLDLDILSFSAKTRADKRLILPHPGIYDRISVILPAGLM</sequence>
<evidence type="ECO:0000256" key="4">
    <source>
        <dbReference type="ARBA" id="ARBA00016218"/>
    </source>
</evidence>
<accession>A0A128EJ61</accession>
<dbReference type="PROSITE" id="PS00794">
    <property type="entry name" value="HPPK"/>
    <property type="match status" value="1"/>
</dbReference>
<keyword evidence="6" id="KW-0547">Nucleotide-binding</keyword>
<dbReference type="Gene3D" id="3.30.70.560">
    <property type="entry name" value="7,8-Dihydro-6-hydroxymethylpterin-pyrophosphokinase HPPK"/>
    <property type="match status" value="1"/>
</dbReference>
<dbReference type="Pfam" id="PF01288">
    <property type="entry name" value="HPPK"/>
    <property type="match status" value="1"/>
</dbReference>
<dbReference type="Proteomes" id="UP000069632">
    <property type="component" value="Unassembled WGS sequence"/>
</dbReference>
<evidence type="ECO:0000256" key="12">
    <source>
        <dbReference type="ARBA" id="ARBA00033413"/>
    </source>
</evidence>
<keyword evidence="15" id="KW-1185">Reference proteome</keyword>
<comment type="similarity">
    <text evidence="2">Belongs to the HPPK family.</text>
</comment>
<dbReference type="GO" id="GO:0016301">
    <property type="term" value="F:kinase activity"/>
    <property type="evidence" value="ECO:0007669"/>
    <property type="project" value="UniProtKB-KW"/>
</dbReference>
<dbReference type="CDD" id="cd00483">
    <property type="entry name" value="HPPK"/>
    <property type="match status" value="1"/>
</dbReference>
<dbReference type="PANTHER" id="PTHR43071:SF1">
    <property type="entry name" value="2-AMINO-4-HYDROXY-6-HYDROXYMETHYLDIHYDROPTERIDINE PYROPHOSPHOKINASE"/>
    <property type="match status" value="1"/>
</dbReference>
<proteinExistence type="inferred from homology"/>
<evidence type="ECO:0000256" key="8">
    <source>
        <dbReference type="ARBA" id="ARBA00022840"/>
    </source>
</evidence>
<evidence type="ECO:0000256" key="7">
    <source>
        <dbReference type="ARBA" id="ARBA00022777"/>
    </source>
</evidence>
<evidence type="ECO:0000256" key="11">
    <source>
        <dbReference type="ARBA" id="ARBA00029766"/>
    </source>
</evidence>
<dbReference type="UniPathway" id="UPA00077">
    <property type="reaction ID" value="UER00155"/>
</dbReference>
<dbReference type="EC" id="2.7.6.3" evidence="3"/>
<dbReference type="PANTHER" id="PTHR43071">
    <property type="entry name" value="2-AMINO-4-HYDROXY-6-HYDROXYMETHYLDIHYDROPTERIDINE PYROPHOSPHOKINASE"/>
    <property type="match status" value="1"/>
</dbReference>
<protein>
    <recommendedName>
        <fullName evidence="4">2-amino-4-hydroxy-6-hydroxymethyldihydropteridine pyrophosphokinase</fullName>
        <ecNumber evidence="3">2.7.6.3</ecNumber>
    </recommendedName>
    <alternativeName>
        <fullName evidence="11">6-hydroxymethyl-7,8-dihydropterin pyrophosphokinase</fullName>
    </alternativeName>
    <alternativeName>
        <fullName evidence="12">7,8-dihydro-6-hydroxymethylpterin-pyrophosphokinase</fullName>
    </alternativeName>
</protein>
<name>A0A128EJ61_9BACT</name>
<evidence type="ECO:0000256" key="2">
    <source>
        <dbReference type="ARBA" id="ARBA00005810"/>
    </source>
</evidence>
<comment type="function">
    <text evidence="10">Catalyzes the transfer of pyrophosphate from adenosine triphosphate (ATP) to 6-hydroxymethyl-7,8-dihydropterin, an enzymatic step in folate biosynthesis pathway.</text>
</comment>
<dbReference type="InterPro" id="IPR000550">
    <property type="entry name" value="Hppk"/>
</dbReference>